<gene>
    <name evidence="2" type="ORF">GGQ68_002734</name>
</gene>
<dbReference type="InterPro" id="IPR014833">
    <property type="entry name" value="TnsA_N"/>
</dbReference>
<proteinExistence type="predicted"/>
<evidence type="ECO:0000259" key="1">
    <source>
        <dbReference type="Pfam" id="PF08722"/>
    </source>
</evidence>
<feature type="domain" description="TnsA endonuclease N-terminal" evidence="1">
    <location>
        <begin position="65"/>
        <end position="119"/>
    </location>
</feature>
<comment type="caution">
    <text evidence="2">The sequence shown here is derived from an EMBL/GenBank/DDBJ whole genome shotgun (WGS) entry which is preliminary data.</text>
</comment>
<name>A0A7W6DNK5_9RHOB</name>
<dbReference type="RefSeq" id="WP_183966739.1">
    <property type="nucleotide sequence ID" value="NZ_BAABBZ010000002.1"/>
</dbReference>
<dbReference type="Proteomes" id="UP000541426">
    <property type="component" value="Unassembled WGS sequence"/>
</dbReference>
<accession>A0A7W6DNK5</accession>
<protein>
    <recommendedName>
        <fullName evidence="1">TnsA endonuclease N-terminal domain-containing protein</fullName>
    </recommendedName>
</protein>
<organism evidence="2 3">
    <name type="scientific">Sagittula marina</name>
    <dbReference type="NCBI Taxonomy" id="943940"/>
    <lineage>
        <taxon>Bacteria</taxon>
        <taxon>Pseudomonadati</taxon>
        <taxon>Pseudomonadota</taxon>
        <taxon>Alphaproteobacteria</taxon>
        <taxon>Rhodobacterales</taxon>
        <taxon>Roseobacteraceae</taxon>
        <taxon>Sagittula</taxon>
    </lineage>
</organism>
<dbReference type="EMBL" id="JACIEJ010000006">
    <property type="protein sequence ID" value="MBB3986395.1"/>
    <property type="molecule type" value="Genomic_DNA"/>
</dbReference>
<sequence>MYDEDFGGPYAPPERTRATRMFPARSRASARGFLVAKLRAQAAWRQLIFESHLERKCLLVLLSQHAVVDVWDQPPQITYRNQDGKLKPHTFDFLATLDDGKRIAIAVKPDGLVERNGFDREFALIRAQTAKQFADDALLVTDSSFSAAEVRNAELLHMFRQVEDAEADAAVQQVLRGMNREMSLGQVVAATGLRGRAFRAGFKAIFDGTAMTNVSVPVTEASMLLLPEVR</sequence>
<reference evidence="2 3" key="1">
    <citation type="submission" date="2020-08" db="EMBL/GenBank/DDBJ databases">
        <title>Genomic Encyclopedia of Type Strains, Phase IV (KMG-IV): sequencing the most valuable type-strain genomes for metagenomic binning, comparative biology and taxonomic classification.</title>
        <authorList>
            <person name="Goeker M."/>
        </authorList>
    </citation>
    <scope>NUCLEOTIDE SEQUENCE [LARGE SCALE GENOMIC DNA]</scope>
    <source>
        <strain evidence="2 3">DSM 102235</strain>
    </source>
</reference>
<dbReference type="Pfam" id="PF08722">
    <property type="entry name" value="Tn7_TnsA-like_N"/>
    <property type="match status" value="1"/>
</dbReference>
<dbReference type="AlphaFoldDB" id="A0A7W6DNK5"/>
<keyword evidence="3" id="KW-1185">Reference proteome</keyword>
<evidence type="ECO:0000313" key="2">
    <source>
        <dbReference type="EMBL" id="MBB3986395.1"/>
    </source>
</evidence>
<evidence type="ECO:0000313" key="3">
    <source>
        <dbReference type="Proteomes" id="UP000541426"/>
    </source>
</evidence>